<dbReference type="InterPro" id="IPR000719">
    <property type="entry name" value="Prot_kinase_dom"/>
</dbReference>
<dbReference type="PROSITE" id="PS50011">
    <property type="entry name" value="PROTEIN_KINASE_DOM"/>
    <property type="match status" value="1"/>
</dbReference>
<evidence type="ECO:0000256" key="1">
    <source>
        <dbReference type="ARBA" id="ARBA00023117"/>
    </source>
</evidence>
<feature type="region of interest" description="Disordered" evidence="2">
    <location>
        <begin position="1"/>
        <end position="23"/>
    </location>
</feature>
<dbReference type="GO" id="GO:0004674">
    <property type="term" value="F:protein serine/threonine kinase activity"/>
    <property type="evidence" value="ECO:0007669"/>
    <property type="project" value="TreeGrafter"/>
</dbReference>
<evidence type="ECO:0000313" key="4">
    <source>
        <dbReference type="EMBL" id="ORX46286.1"/>
    </source>
</evidence>
<keyword evidence="1" id="KW-0103">Bromodomain</keyword>
<dbReference type="Pfam" id="PF00069">
    <property type="entry name" value="Pkinase"/>
    <property type="match status" value="1"/>
</dbReference>
<dbReference type="PANTHER" id="PTHR44167:SF24">
    <property type="entry name" value="SERINE_THREONINE-PROTEIN KINASE CHK2"/>
    <property type="match status" value="1"/>
</dbReference>
<gene>
    <name evidence="4" type="ORF">DM01DRAFT_1311135</name>
</gene>
<feature type="domain" description="Protein kinase" evidence="3">
    <location>
        <begin position="383"/>
        <end position="709"/>
    </location>
</feature>
<dbReference type="GO" id="GO:0005524">
    <property type="term" value="F:ATP binding"/>
    <property type="evidence" value="ECO:0007669"/>
    <property type="project" value="InterPro"/>
</dbReference>
<dbReference type="InterPro" id="IPR036427">
    <property type="entry name" value="Bromodomain-like_sf"/>
</dbReference>
<evidence type="ECO:0000313" key="5">
    <source>
        <dbReference type="Proteomes" id="UP000242146"/>
    </source>
</evidence>
<keyword evidence="4" id="KW-0808">Transferase</keyword>
<sequence>MMPSSHSATADSTCQHDQQRYSDHDKQTMLQAIDDLLSCTAASYFMQPLPQVDSAMDFTSLETNVLADKYSSWPSFEQDLGLIWSDPVKVLPPTSAVYKAALELKETYRSNSQSSSTANLQRVPASLKTADAIQLDTTLPVYVASIDPDSSKSSTAESTVYDRMHAPLLDYLEHSLDNPPTATTPSHRLFLKDDAATLRQHCIVHPWFYTAIVWKVSQASLSDSKFTVNVTVGRLLADHIHSMAADTNSPRSWVKFLPLTTHPRVQLDLSPAMAATFIHRRCKLTPVQPLHFQPKKDHVLIQTMKMALLGGFRASSTLPTPAVSQQSQYDDDLHLPDQQGKTVANSVAHENYSKMSQTVFSRIKKLAQSLAIPVCSEEKYHQQIQAHANAAGFFKQVWYVNHNAKLVVQAFQRMTASQRTTEIVSLLRLKSLPHMPKIVEVLHSKNDPNNLIGLSMERYERTLKHYMRPHTHSALTAHQKMDLIRQMLQCMETIHRVGIAHRDISEVNFMVNVKEGEPKLPDGSQAADLYLIDFGKAVFTTPDDLKQWWVAKDPTTPEPLDQYKGEVMPRNLKELNVWCAQLPWIHAKPDHGYCHYRSIQTLPRNRQDRAVLPWLVHPMAEDMYSVMTLIWKVFSDMEPWYGVLDTDLRELRDIVGDEFNMKRKFDKDVYGECSRELLSLCLKVKPEERATATQVLAWLDAPGHVDALIKE</sequence>
<reference evidence="4 5" key="1">
    <citation type="submission" date="2016-07" db="EMBL/GenBank/DDBJ databases">
        <title>Pervasive Adenine N6-methylation of Active Genes in Fungi.</title>
        <authorList>
            <consortium name="DOE Joint Genome Institute"/>
            <person name="Mondo S.J."/>
            <person name="Dannebaum R.O."/>
            <person name="Kuo R.C."/>
            <person name="Labutti K."/>
            <person name="Haridas S."/>
            <person name="Kuo A."/>
            <person name="Salamov A."/>
            <person name="Ahrendt S.R."/>
            <person name="Lipzen A."/>
            <person name="Sullivan W."/>
            <person name="Andreopoulos W.B."/>
            <person name="Clum A."/>
            <person name="Lindquist E."/>
            <person name="Daum C."/>
            <person name="Ramamoorthy G.K."/>
            <person name="Gryganskyi A."/>
            <person name="Culley D."/>
            <person name="Magnuson J.K."/>
            <person name="James T.Y."/>
            <person name="O'Malley M.A."/>
            <person name="Stajich J.E."/>
            <person name="Spatafora J.W."/>
            <person name="Visel A."/>
            <person name="Grigoriev I.V."/>
        </authorList>
    </citation>
    <scope>NUCLEOTIDE SEQUENCE [LARGE SCALE GENOMIC DNA]</scope>
    <source>
        <strain evidence="4 5">NRRL 3301</strain>
    </source>
</reference>
<dbReference type="AlphaFoldDB" id="A0A1X2G6F3"/>
<dbReference type="EMBL" id="MCGT01000038">
    <property type="protein sequence ID" value="ORX46286.1"/>
    <property type="molecule type" value="Genomic_DNA"/>
</dbReference>
<proteinExistence type="predicted"/>
<dbReference type="GO" id="GO:0006325">
    <property type="term" value="P:chromatin organization"/>
    <property type="evidence" value="ECO:0007669"/>
    <property type="project" value="UniProtKB-ARBA"/>
</dbReference>
<organism evidence="4 5">
    <name type="scientific">Hesseltinella vesiculosa</name>
    <dbReference type="NCBI Taxonomy" id="101127"/>
    <lineage>
        <taxon>Eukaryota</taxon>
        <taxon>Fungi</taxon>
        <taxon>Fungi incertae sedis</taxon>
        <taxon>Mucoromycota</taxon>
        <taxon>Mucoromycotina</taxon>
        <taxon>Mucoromycetes</taxon>
        <taxon>Mucorales</taxon>
        <taxon>Cunninghamellaceae</taxon>
        <taxon>Hesseltinella</taxon>
    </lineage>
</organism>
<evidence type="ECO:0000259" key="3">
    <source>
        <dbReference type="PROSITE" id="PS50011"/>
    </source>
</evidence>
<dbReference type="SMART" id="SM00220">
    <property type="entry name" value="S_TKc"/>
    <property type="match status" value="1"/>
</dbReference>
<protein>
    <submittedName>
        <fullName evidence="4">Kinase-like protein</fullName>
    </submittedName>
</protein>
<dbReference type="GO" id="GO:0044773">
    <property type="term" value="P:mitotic DNA damage checkpoint signaling"/>
    <property type="evidence" value="ECO:0007669"/>
    <property type="project" value="TreeGrafter"/>
</dbReference>
<dbReference type="PANTHER" id="PTHR44167">
    <property type="entry name" value="OVARIAN-SPECIFIC SERINE/THREONINE-PROTEIN KINASE LOK-RELATED"/>
    <property type="match status" value="1"/>
</dbReference>
<comment type="caution">
    <text evidence="4">The sequence shown here is derived from an EMBL/GenBank/DDBJ whole genome shotgun (WGS) entry which is preliminary data.</text>
</comment>
<dbReference type="InterPro" id="IPR011009">
    <property type="entry name" value="Kinase-like_dom_sf"/>
</dbReference>
<dbReference type="Proteomes" id="UP000242146">
    <property type="component" value="Unassembled WGS sequence"/>
</dbReference>
<dbReference type="GO" id="GO:0005634">
    <property type="term" value="C:nucleus"/>
    <property type="evidence" value="ECO:0007669"/>
    <property type="project" value="TreeGrafter"/>
</dbReference>
<dbReference type="SUPFAM" id="SSF47370">
    <property type="entry name" value="Bromodomain"/>
    <property type="match status" value="1"/>
</dbReference>
<feature type="compositionally biased region" description="Polar residues" evidence="2">
    <location>
        <begin position="1"/>
        <end position="16"/>
    </location>
</feature>
<keyword evidence="5" id="KW-1185">Reference proteome</keyword>
<accession>A0A1X2G6F3</accession>
<dbReference type="STRING" id="101127.A0A1X2G6F3"/>
<evidence type="ECO:0000256" key="2">
    <source>
        <dbReference type="SAM" id="MobiDB-lite"/>
    </source>
</evidence>
<feature type="non-terminal residue" evidence="4">
    <location>
        <position position="711"/>
    </location>
</feature>
<dbReference type="Gene3D" id="1.20.920.10">
    <property type="entry name" value="Bromodomain-like"/>
    <property type="match status" value="1"/>
</dbReference>
<dbReference type="SUPFAM" id="SSF56112">
    <property type="entry name" value="Protein kinase-like (PK-like)"/>
    <property type="match status" value="1"/>
</dbReference>
<dbReference type="Gene3D" id="1.10.510.10">
    <property type="entry name" value="Transferase(Phosphotransferase) domain 1"/>
    <property type="match status" value="1"/>
</dbReference>
<name>A0A1X2G6F3_9FUNG</name>
<dbReference type="OrthoDB" id="4062651at2759"/>
<keyword evidence="4" id="KW-0418">Kinase</keyword>